<dbReference type="InterPro" id="IPR051706">
    <property type="entry name" value="Glycosyltransferase_domain"/>
</dbReference>
<reference evidence="2" key="1">
    <citation type="submission" date="2016-10" db="EMBL/GenBank/DDBJ databases">
        <authorList>
            <person name="Varghese N."/>
            <person name="Submissions S."/>
        </authorList>
    </citation>
    <scope>NUCLEOTIDE SEQUENCE [LARGE SCALE GENOMIC DNA]</scope>
    <source>
        <strain evidence="2">DSM 27981</strain>
    </source>
</reference>
<dbReference type="InterPro" id="IPR029044">
    <property type="entry name" value="Nucleotide-diphossugar_trans"/>
</dbReference>
<dbReference type="Proteomes" id="UP000199119">
    <property type="component" value="Unassembled WGS sequence"/>
</dbReference>
<proteinExistence type="predicted"/>
<dbReference type="Pfam" id="PF05704">
    <property type="entry name" value="Caps_synth"/>
    <property type="match status" value="1"/>
</dbReference>
<keyword evidence="2" id="KW-1185">Reference proteome</keyword>
<name>A0A1I2B3H6_9BURK</name>
<dbReference type="Gene3D" id="3.90.550.20">
    <property type="match status" value="1"/>
</dbReference>
<dbReference type="InterPro" id="IPR008441">
    <property type="entry name" value="AfumC-like_glycosyl_Trfase"/>
</dbReference>
<dbReference type="STRING" id="1177982.SAMN04489711_102390"/>
<dbReference type="SUPFAM" id="SSF53448">
    <property type="entry name" value="Nucleotide-diphospho-sugar transferases"/>
    <property type="match status" value="1"/>
</dbReference>
<organism evidence="1 2">
    <name type="scientific">Paracidovorax wautersii</name>
    <dbReference type="NCBI Taxonomy" id="1177982"/>
    <lineage>
        <taxon>Bacteria</taxon>
        <taxon>Pseudomonadati</taxon>
        <taxon>Pseudomonadota</taxon>
        <taxon>Betaproteobacteria</taxon>
        <taxon>Burkholderiales</taxon>
        <taxon>Comamonadaceae</taxon>
        <taxon>Paracidovorax</taxon>
    </lineage>
</organism>
<dbReference type="GO" id="GO:0051999">
    <property type="term" value="P:mannosyl-inositol phosphorylceramide biosynthetic process"/>
    <property type="evidence" value="ECO:0007669"/>
    <property type="project" value="TreeGrafter"/>
</dbReference>
<dbReference type="RefSeq" id="WP_092937959.1">
    <property type="nucleotide sequence ID" value="NZ_FONX01000002.1"/>
</dbReference>
<dbReference type="AlphaFoldDB" id="A0A1I2B3H6"/>
<dbReference type="PANTHER" id="PTHR32385">
    <property type="entry name" value="MANNOSYL PHOSPHORYLINOSITOL CERAMIDE SYNTHASE"/>
    <property type="match status" value="1"/>
</dbReference>
<dbReference type="GO" id="GO:0000030">
    <property type="term" value="F:mannosyltransferase activity"/>
    <property type="evidence" value="ECO:0007669"/>
    <property type="project" value="TreeGrafter"/>
</dbReference>
<dbReference type="GO" id="GO:0016020">
    <property type="term" value="C:membrane"/>
    <property type="evidence" value="ECO:0007669"/>
    <property type="project" value="GOC"/>
</dbReference>
<evidence type="ECO:0000313" key="2">
    <source>
        <dbReference type="Proteomes" id="UP000199119"/>
    </source>
</evidence>
<dbReference type="EMBL" id="FONX01000002">
    <property type="protein sequence ID" value="SFE50599.1"/>
    <property type="molecule type" value="Genomic_DNA"/>
</dbReference>
<accession>A0A1I2B3H6</accession>
<sequence length="336" mass="38183">MTSSAPSRRPSLKTRGELWLARGLRRFYGLWPRRLEACPPPAFALHAIAPAPGAQVPAVDEAAARPIPRVIWAYWKGDAPPLLIQRCFANWRRMSPGYEIRLLDDVSARAWLPEIPAVLDQVSPAKRADWIRLELLRLHGGIWVDASSILTAPLDWVLEQQARTPADFVGFYLERHTRDAAYPVVENWFMAAPPGSRFIADLQHEFTTQVIHRTGHEYIAHLQSLGIYEDVRQHIDAPDYLSMHLALQFVLRTRGGYRLALARAEDGPFYYHVLGRWGRTPLKLRLLFSRPTGALPPLIKLRAPDRRRLDDYLERGLYLPDSIAGQQLMAGKGTAR</sequence>
<dbReference type="PANTHER" id="PTHR32385:SF15">
    <property type="entry name" value="INOSITOL PHOSPHOCERAMIDE MANNOSYLTRANSFERASE 1"/>
    <property type="match status" value="1"/>
</dbReference>
<dbReference type="OrthoDB" id="9802881at2"/>
<gene>
    <name evidence="1" type="ORF">SAMN04489711_102390</name>
</gene>
<protein>
    <submittedName>
        <fullName evidence="1">Capsular polysaccharide synthesis protein</fullName>
    </submittedName>
</protein>
<evidence type="ECO:0000313" key="1">
    <source>
        <dbReference type="EMBL" id="SFE50599.1"/>
    </source>
</evidence>